<reference evidence="3" key="1">
    <citation type="submission" date="2022-08" db="EMBL/GenBank/DDBJ databases">
        <authorList>
            <consortium name="DOE Joint Genome Institute"/>
            <person name="Min B."/>
            <person name="Riley R."/>
            <person name="Sierra-Patev S."/>
            <person name="Naranjo-Ortiz M."/>
            <person name="Looney B."/>
            <person name="Konkel Z."/>
            <person name="Slot J.C."/>
            <person name="Sakamoto Y."/>
            <person name="Steenwyk J.L."/>
            <person name="Rokas A."/>
            <person name="Carro J."/>
            <person name="Camarero S."/>
            <person name="Ferreira P."/>
            <person name="Molpeceres G."/>
            <person name="Ruiz-Duenas F.J."/>
            <person name="Serrano A."/>
            <person name="Henrissat B."/>
            <person name="Drula E."/>
            <person name="Hughes K.W."/>
            <person name="Mata J.L."/>
            <person name="Ishikawa N.K."/>
            <person name="Vargas-Isla R."/>
            <person name="Ushijima S."/>
            <person name="Smith C.A."/>
            <person name="Ahrendt S."/>
            <person name="Andreopoulos W."/>
            <person name="He G."/>
            <person name="Labutti K."/>
            <person name="Lipzen A."/>
            <person name="Ng V."/>
            <person name="Sandor L."/>
            <person name="Barry K."/>
            <person name="Martinez A.T."/>
            <person name="Xiao Y."/>
            <person name="Gibbons J.G."/>
            <person name="Terashima K."/>
            <person name="Hibbett D.S."/>
            <person name="Grigoriev I.V."/>
        </authorList>
    </citation>
    <scope>NUCLEOTIDE SEQUENCE</scope>
    <source>
        <strain evidence="3">TFB9207</strain>
    </source>
</reference>
<gene>
    <name evidence="3" type="ORF">F5878DRAFT_638249</name>
</gene>
<feature type="compositionally biased region" description="Polar residues" evidence="1">
    <location>
        <begin position="275"/>
        <end position="293"/>
    </location>
</feature>
<feature type="signal peptide" evidence="2">
    <location>
        <begin position="1"/>
        <end position="26"/>
    </location>
</feature>
<feature type="compositionally biased region" description="Acidic residues" evidence="1">
    <location>
        <begin position="462"/>
        <end position="485"/>
    </location>
</feature>
<sequence>MTHFTPTRLLALLLLGAATVSSGVFAAPTSSMNSGLTSTGVARLEGLQSRSSPEQGSLLDVQRRGVEHVNLVPRAGEGSSTGPPRFGVMVSDPEALNQFFNTQLQKGHDILEQLNRGPPKPDAECQHLFRNDHRVADDIRGTLETSVMVVGCVVPIPGGFIQRAVHNYVQALKYFPPGEEKTGIQNRMSDSITLRQRVTHIATMTVDRHASAESSVGRSQNLEASFVTNVIFNSSSRDGIWQGNIHSECEKISAALRDSSRRSTYNDNEDGLPNPDQNSNPTKTRVQTPSSPSSKPPNHLVIRKKTSRVHPCGAWTVLFPGEDDDDGKEEGGKEEDGKEEDGKEEEERERMEGSKERRTCSRYGWRYDKSEGKTEENTYKQILTRTLTTNAEDEEKETCDVEEDPEYKNTTPLTPRPRPRPHPPLLPPASSLSDRKEGDERNTLLTADRVKQAFMRMREDEFREGEEEFGDEEEEEYVEREDEDEYTRRRCGSRSTNLGWISRLEVLETFPWRRRKEFIVHCSRSMVAEMTPLAAAIRLNAASIRPSLSTTLHALPTIPITTAS</sequence>
<evidence type="ECO:0000256" key="2">
    <source>
        <dbReference type="SAM" id="SignalP"/>
    </source>
</evidence>
<dbReference type="Proteomes" id="UP001163846">
    <property type="component" value="Unassembled WGS sequence"/>
</dbReference>
<comment type="caution">
    <text evidence="3">The sequence shown here is derived from an EMBL/GenBank/DDBJ whole genome shotgun (WGS) entry which is preliminary data.</text>
</comment>
<evidence type="ECO:0000313" key="4">
    <source>
        <dbReference type="Proteomes" id="UP001163846"/>
    </source>
</evidence>
<organism evidence="3 4">
    <name type="scientific">Lentinula raphanica</name>
    <dbReference type="NCBI Taxonomy" id="153919"/>
    <lineage>
        <taxon>Eukaryota</taxon>
        <taxon>Fungi</taxon>
        <taxon>Dikarya</taxon>
        <taxon>Basidiomycota</taxon>
        <taxon>Agaricomycotina</taxon>
        <taxon>Agaricomycetes</taxon>
        <taxon>Agaricomycetidae</taxon>
        <taxon>Agaricales</taxon>
        <taxon>Marasmiineae</taxon>
        <taxon>Omphalotaceae</taxon>
        <taxon>Lentinula</taxon>
    </lineage>
</organism>
<feature type="region of interest" description="Disordered" evidence="1">
    <location>
        <begin position="257"/>
        <end position="447"/>
    </location>
</feature>
<feature type="compositionally biased region" description="Basic and acidic residues" evidence="1">
    <location>
        <begin position="433"/>
        <end position="447"/>
    </location>
</feature>
<evidence type="ECO:0000313" key="3">
    <source>
        <dbReference type="EMBL" id="KAJ3843194.1"/>
    </source>
</evidence>
<accession>A0AA38UJ26</accession>
<feature type="compositionally biased region" description="Polar residues" evidence="1">
    <location>
        <begin position="379"/>
        <end position="390"/>
    </location>
</feature>
<dbReference type="EMBL" id="MU805982">
    <property type="protein sequence ID" value="KAJ3843194.1"/>
    <property type="molecule type" value="Genomic_DNA"/>
</dbReference>
<proteinExistence type="predicted"/>
<dbReference type="AlphaFoldDB" id="A0AA38UJ26"/>
<evidence type="ECO:0000256" key="1">
    <source>
        <dbReference type="SAM" id="MobiDB-lite"/>
    </source>
</evidence>
<feature type="compositionally biased region" description="Acidic residues" evidence="1">
    <location>
        <begin position="337"/>
        <end position="347"/>
    </location>
</feature>
<feature type="region of interest" description="Disordered" evidence="1">
    <location>
        <begin position="461"/>
        <end position="486"/>
    </location>
</feature>
<name>A0AA38UJ26_9AGAR</name>
<feature type="compositionally biased region" description="Basic and acidic residues" evidence="1">
    <location>
        <begin position="348"/>
        <end position="378"/>
    </location>
</feature>
<feature type="chain" id="PRO_5041302662" evidence="2">
    <location>
        <begin position="27"/>
        <end position="564"/>
    </location>
</feature>
<keyword evidence="2" id="KW-0732">Signal</keyword>
<feature type="compositionally biased region" description="Acidic residues" evidence="1">
    <location>
        <begin position="391"/>
        <end position="405"/>
    </location>
</feature>
<keyword evidence="4" id="KW-1185">Reference proteome</keyword>
<protein>
    <submittedName>
        <fullName evidence="3">Uncharacterized protein</fullName>
    </submittedName>
</protein>